<dbReference type="InterPro" id="IPR039776">
    <property type="entry name" value="Pds5"/>
</dbReference>
<dbReference type="CDD" id="cd19953">
    <property type="entry name" value="PDS5"/>
    <property type="match status" value="1"/>
</dbReference>
<evidence type="ECO:0000256" key="3">
    <source>
        <dbReference type="ARBA" id="ARBA00022776"/>
    </source>
</evidence>
<keyword evidence="2" id="KW-0132">Cell division</keyword>
<dbReference type="GeneID" id="18245408"/>
<proteinExistence type="predicted"/>
<dbReference type="GO" id="GO:0051301">
    <property type="term" value="P:cell division"/>
    <property type="evidence" value="ECO:0007669"/>
    <property type="project" value="UniProtKB-KW"/>
</dbReference>
<name>G3AW26_CANTC</name>
<dbReference type="PANTHER" id="PTHR12663">
    <property type="entry name" value="ANDROGEN INDUCED INHIBITOR OF PROLIFERATION AS3 / PDS5-RELATED"/>
    <property type="match status" value="1"/>
</dbReference>
<organism evidence="8">
    <name type="scientific">Candida tenuis (strain ATCC 10573 / BCRC 21748 / CBS 615 / JCM 9827 / NBRC 10315 / NRRL Y-1498 / VKM Y-70)</name>
    <name type="common">Yeast</name>
    <name type="synonym">Yamadazyma tenuis</name>
    <dbReference type="NCBI Taxonomy" id="590646"/>
    <lineage>
        <taxon>Eukaryota</taxon>
        <taxon>Fungi</taxon>
        <taxon>Dikarya</taxon>
        <taxon>Ascomycota</taxon>
        <taxon>Saccharomycotina</taxon>
        <taxon>Pichiomycetes</taxon>
        <taxon>Debaryomycetaceae</taxon>
        <taxon>Yamadazyma</taxon>
    </lineage>
</organism>
<dbReference type="SUPFAM" id="SSF48371">
    <property type="entry name" value="ARM repeat"/>
    <property type="match status" value="1"/>
</dbReference>
<keyword evidence="3" id="KW-0498">Mitosis</keyword>
<dbReference type="EMBL" id="GL996510">
    <property type="protein sequence ID" value="EGV66434.1"/>
    <property type="molecule type" value="Genomic_DNA"/>
</dbReference>
<evidence type="ECO:0000313" key="8">
    <source>
        <dbReference type="Proteomes" id="UP000000707"/>
    </source>
</evidence>
<protein>
    <recommendedName>
        <fullName evidence="9">Sister chromatid cohesion protein PDS5</fullName>
    </recommendedName>
</protein>
<gene>
    <name evidence="7" type="ORF">CANTEDRAFT_100752</name>
</gene>
<dbReference type="eggNOG" id="KOG1525">
    <property type="taxonomic scope" value="Eukaryota"/>
</dbReference>
<dbReference type="GO" id="GO:0007064">
    <property type="term" value="P:mitotic sister chromatid cohesion"/>
    <property type="evidence" value="ECO:0007669"/>
    <property type="project" value="InterPro"/>
</dbReference>
<dbReference type="Gene3D" id="1.25.10.10">
    <property type="entry name" value="Leucine-rich Repeat Variant"/>
    <property type="match status" value="1"/>
</dbReference>
<keyword evidence="8" id="KW-1185">Reference proteome</keyword>
<comment type="subcellular location">
    <subcellularLocation>
        <location evidence="1">Nucleus</location>
    </subcellularLocation>
</comment>
<dbReference type="Proteomes" id="UP000000707">
    <property type="component" value="Unassembled WGS sequence"/>
</dbReference>
<dbReference type="HOGENOM" id="CLU_002562_1_0_1"/>
<dbReference type="GO" id="GO:0005634">
    <property type="term" value="C:nucleus"/>
    <property type="evidence" value="ECO:0007669"/>
    <property type="project" value="UniProtKB-SubCell"/>
</dbReference>
<evidence type="ECO:0000256" key="6">
    <source>
        <dbReference type="SAM" id="MobiDB-lite"/>
    </source>
</evidence>
<dbReference type="InterPro" id="IPR016024">
    <property type="entry name" value="ARM-type_fold"/>
</dbReference>
<keyword evidence="4" id="KW-0539">Nucleus</keyword>
<dbReference type="KEGG" id="cten:18245408"/>
<keyword evidence="5" id="KW-0131">Cell cycle</keyword>
<dbReference type="PANTHER" id="PTHR12663:SF0">
    <property type="entry name" value="PRECOCIOUS DISSOCIATION OF SISTERS 5, ISOFORM A"/>
    <property type="match status" value="1"/>
</dbReference>
<feature type="region of interest" description="Disordered" evidence="6">
    <location>
        <begin position="1231"/>
        <end position="1284"/>
    </location>
</feature>
<evidence type="ECO:0000256" key="1">
    <source>
        <dbReference type="ARBA" id="ARBA00004123"/>
    </source>
</evidence>
<dbReference type="InterPro" id="IPR011989">
    <property type="entry name" value="ARM-like"/>
</dbReference>
<accession>G3AW26</accession>
<evidence type="ECO:0000256" key="5">
    <source>
        <dbReference type="ARBA" id="ARBA00023306"/>
    </source>
</evidence>
<sequence length="1284" mass="145912">MALSGETPPKSKLTFSKSIISTPQNPIATKDLVKRLQQLSEELSTIDQENPDLKSFDHIKQDLVNPKLLKSSNSGVQAYVCCALADILRVYAPDAPFTSVEISSIFKAFFNQFKKLSDTHNLYFQQQCYLLKRLAEVRSVVLIADVADSEQLIETAFNVFYDLSNKDFPHRLEPLICDILSEIMAEAEVLPHNVLKLVLDKLLTNNPNTSNITSSKKISNPGFKFSVSICEANADSMSRQIAQYFSEMLYETSQQMDHFKQDSTSKMINMKAIEALKRIHKLSIHIWCYVPGLLQSVMGLIEEELNADDETVRILATDAIGQMIGSSGSSQNFIINYRETWNLWLKKTLDVSSSVRCKWVEQVPMIINNASSLTSEVTTELCRGLNKCLLDSDEKVRLASCISIEKVPFESFTRIFNKDTMEILSQLIRERNSDIRKQAIVTLSNRCNQYFGSIVNNQVIDFGGKNKEESELEESSFKQIPNQLLSLIYIDDKDINSTLDVCLFEKLFPLSESTTQRVNRICQIFQNLNEKSMQAFEAINKRQQRSAEVMETFVKLCEDYAKIGTFADEKENVSESTKKQSNEERSILVNKLEKVAKWFSESISDGLNSFSCLERFFKLKNFRFLYLIRQAVSSNSDFLLVKNSIKELLTKLSNPKSIRVDEEKNAVSTTDMVSVFKLLLFRSSLIIYNKSNIVELLKFSKDSTHKWNPVSKDLLANVSETVPAVFTSHIIDLVDTIKDSETIPSTRAHNLKTLYHTVKKIPTAFPKDKEFGLLLEKLSIHGSPREAEFAIKLIGFSPKKVLLCAQVSEEILPLDIHSSLLPTHLAFLAGLLLVHAQVVEESISDISATLIKSILLSNGEITEDIVNDESFISDSILQENPSQYQSLVNKLLVLKIFTNRLKSLTEREVDEQQFVDTSKPIIKLFVMLVINGGEIVKEVPTPMAYRSRLRLEGGLSLLELARHSKFGESFGVDILNKLVLLVQDENRSVRSEFLKALQMYLSKDEINERFLNLVFFMNNEVDDDLSLTAQTWIKSMIKKSQSKKSIKFEKSLAILIHMLSHNPKFAQEQDTLKAYTFALEVLMFCLHNLLNSENISLLYYLASRVKQFRDATIEQSLYDIRPYPQKVNNVYCVAELCQLIIKEFSEHKNWPTLSWPGKLQLPKEFFTSLLSTSEAHAIITKVYISEELQIQLRGLIKQRLSSGNKKRPGKSNPLIKRIKTNNSKVRVVPKPKVPKALKSTKGGIEGNEPTRKSSRSRKEVNYGGLDSDSDLDMDMDESSDDNDF</sequence>
<evidence type="ECO:0000256" key="2">
    <source>
        <dbReference type="ARBA" id="ARBA00022618"/>
    </source>
</evidence>
<dbReference type="Pfam" id="PF20168">
    <property type="entry name" value="PDS5"/>
    <property type="match status" value="1"/>
</dbReference>
<evidence type="ECO:0000256" key="4">
    <source>
        <dbReference type="ARBA" id="ARBA00023242"/>
    </source>
</evidence>
<evidence type="ECO:0000313" key="7">
    <source>
        <dbReference type="EMBL" id="EGV66434.1"/>
    </source>
</evidence>
<dbReference type="GO" id="GO:0006281">
    <property type="term" value="P:DNA repair"/>
    <property type="evidence" value="ECO:0007669"/>
    <property type="project" value="TreeGrafter"/>
</dbReference>
<dbReference type="OrthoDB" id="200660at2759"/>
<reference evidence="7 8" key="1">
    <citation type="journal article" date="2011" name="Proc. Natl. Acad. Sci. U.S.A.">
        <title>Comparative genomics of xylose-fermenting fungi for enhanced biofuel production.</title>
        <authorList>
            <person name="Wohlbach D.J."/>
            <person name="Kuo A."/>
            <person name="Sato T.K."/>
            <person name="Potts K.M."/>
            <person name="Salamov A.A."/>
            <person name="LaButti K.M."/>
            <person name="Sun H."/>
            <person name="Clum A."/>
            <person name="Pangilinan J.L."/>
            <person name="Lindquist E.A."/>
            <person name="Lucas S."/>
            <person name="Lapidus A."/>
            <person name="Jin M."/>
            <person name="Gunawan C."/>
            <person name="Balan V."/>
            <person name="Dale B.E."/>
            <person name="Jeffries T.W."/>
            <person name="Zinkel R."/>
            <person name="Barry K.W."/>
            <person name="Grigoriev I.V."/>
            <person name="Gasch A.P."/>
        </authorList>
    </citation>
    <scope>NUCLEOTIDE SEQUENCE [LARGE SCALE GENOMIC DNA]</scope>
    <source>
        <strain evidence="8">ATCC 10573 / BCRC 21748 / CBS 615 / JCM 9827 / NBRC 10315 / NRRL Y-1498 / VKM Y-70</strain>
    </source>
</reference>
<evidence type="ECO:0008006" key="9">
    <source>
        <dbReference type="Google" id="ProtNLM"/>
    </source>
</evidence>
<dbReference type="GO" id="GO:0000785">
    <property type="term" value="C:chromatin"/>
    <property type="evidence" value="ECO:0007669"/>
    <property type="project" value="TreeGrafter"/>
</dbReference>
<feature type="compositionally biased region" description="Acidic residues" evidence="6">
    <location>
        <begin position="1267"/>
        <end position="1284"/>
    </location>
</feature>
<dbReference type="STRING" id="590646.G3AW26"/>
<feature type="compositionally biased region" description="Basic and acidic residues" evidence="6">
    <location>
        <begin position="1248"/>
        <end position="1260"/>
    </location>
</feature>